<feature type="compositionally biased region" description="Basic residues" evidence="1">
    <location>
        <begin position="91"/>
        <end position="110"/>
    </location>
</feature>
<dbReference type="Proteomes" id="UP001157017">
    <property type="component" value="Unassembled WGS sequence"/>
</dbReference>
<evidence type="ECO:0000313" key="4">
    <source>
        <dbReference type="Proteomes" id="UP001157017"/>
    </source>
</evidence>
<feature type="compositionally biased region" description="Low complexity" evidence="1">
    <location>
        <begin position="72"/>
        <end position="90"/>
    </location>
</feature>
<evidence type="ECO:0000256" key="1">
    <source>
        <dbReference type="SAM" id="MobiDB-lite"/>
    </source>
</evidence>
<keyword evidence="2" id="KW-0812">Transmembrane</keyword>
<reference evidence="4" key="1">
    <citation type="journal article" date="2019" name="Int. J. Syst. Evol. Microbiol.">
        <title>The Global Catalogue of Microorganisms (GCM) 10K type strain sequencing project: providing services to taxonomists for standard genome sequencing and annotation.</title>
        <authorList>
            <consortium name="The Broad Institute Genomics Platform"/>
            <consortium name="The Broad Institute Genome Sequencing Center for Infectious Disease"/>
            <person name="Wu L."/>
            <person name="Ma J."/>
        </authorList>
    </citation>
    <scope>NUCLEOTIDE SEQUENCE [LARGE SCALE GENOMIC DNA]</scope>
    <source>
        <strain evidence="4">NBRC 108730</strain>
    </source>
</reference>
<feature type="compositionally biased region" description="Basic residues" evidence="1">
    <location>
        <begin position="117"/>
        <end position="127"/>
    </location>
</feature>
<proteinExistence type="predicted"/>
<evidence type="ECO:0000256" key="2">
    <source>
        <dbReference type="SAM" id="Phobius"/>
    </source>
</evidence>
<keyword evidence="4" id="KW-1185">Reference proteome</keyword>
<gene>
    <name evidence="3" type="ORF">GCM10025868_27990</name>
</gene>
<comment type="caution">
    <text evidence="3">The sequence shown here is derived from an EMBL/GenBank/DDBJ whole genome shotgun (WGS) entry which is preliminary data.</text>
</comment>
<keyword evidence="2" id="KW-1133">Transmembrane helix</keyword>
<keyword evidence="2" id="KW-0472">Membrane</keyword>
<protein>
    <submittedName>
        <fullName evidence="3">Uncharacterized protein</fullName>
    </submittedName>
</protein>
<dbReference type="EMBL" id="BSUZ01000001">
    <property type="protein sequence ID" value="GMA87549.1"/>
    <property type="molecule type" value="Genomic_DNA"/>
</dbReference>
<feature type="region of interest" description="Disordered" evidence="1">
    <location>
        <begin position="72"/>
        <end position="134"/>
    </location>
</feature>
<accession>A0ABQ6JJJ1</accession>
<feature type="region of interest" description="Disordered" evidence="1">
    <location>
        <begin position="1"/>
        <end position="20"/>
    </location>
</feature>
<name>A0ABQ6JJJ1_9ACTN</name>
<evidence type="ECO:0000313" key="3">
    <source>
        <dbReference type="EMBL" id="GMA87549.1"/>
    </source>
</evidence>
<sequence length="134" mass="14644">MSTQTLVSGPRPPRPGGRARWRPSLRRLAHRRLVVLLVLLGVLAVVAAMVAVFATHSADASGARAEAQRQAQEIAAANATDASLHGSGRLLRPHRRRPVRGPALHRRLARRRGDGGRRRRRPARGARRRDGDGC</sequence>
<feature type="transmembrane region" description="Helical" evidence="2">
    <location>
        <begin position="33"/>
        <end position="54"/>
    </location>
</feature>
<organism evidence="3 4">
    <name type="scientific">Angustibacter aerolatus</name>
    <dbReference type="NCBI Taxonomy" id="1162965"/>
    <lineage>
        <taxon>Bacteria</taxon>
        <taxon>Bacillati</taxon>
        <taxon>Actinomycetota</taxon>
        <taxon>Actinomycetes</taxon>
        <taxon>Kineosporiales</taxon>
        <taxon>Kineosporiaceae</taxon>
    </lineage>
</organism>